<dbReference type="InterPro" id="IPR001279">
    <property type="entry name" value="Metallo-B-lactamas"/>
</dbReference>
<dbReference type="AlphaFoldDB" id="A0A830GA26"/>
<feature type="transmembrane region" description="Helical" evidence="1">
    <location>
        <begin position="192"/>
        <end position="213"/>
    </location>
</feature>
<dbReference type="PANTHER" id="PTHR46018:SF3">
    <property type="entry name" value="ARYLSULFATASE"/>
    <property type="match status" value="1"/>
</dbReference>
<feature type="transmembrane region" description="Helical" evidence="1">
    <location>
        <begin position="166"/>
        <end position="186"/>
    </location>
</feature>
<dbReference type="InterPro" id="IPR036866">
    <property type="entry name" value="RibonucZ/Hydroxyglut_hydro"/>
</dbReference>
<feature type="transmembrane region" description="Helical" evidence="1">
    <location>
        <begin position="91"/>
        <end position="114"/>
    </location>
</feature>
<keyword evidence="4" id="KW-1185">Reference proteome</keyword>
<evidence type="ECO:0000313" key="3">
    <source>
        <dbReference type="EMBL" id="GGN15793.1"/>
    </source>
</evidence>
<organism evidence="3 4">
    <name type="scientific">Halarchaeum nitratireducens</name>
    <dbReference type="NCBI Taxonomy" id="489913"/>
    <lineage>
        <taxon>Archaea</taxon>
        <taxon>Methanobacteriati</taxon>
        <taxon>Methanobacteriota</taxon>
        <taxon>Stenosarchaea group</taxon>
        <taxon>Halobacteria</taxon>
        <taxon>Halobacteriales</taxon>
        <taxon>Halobacteriaceae</taxon>
    </lineage>
</organism>
<gene>
    <name evidence="3" type="ORF">GCM10009021_15280</name>
</gene>
<evidence type="ECO:0000259" key="2">
    <source>
        <dbReference type="Pfam" id="PF00753"/>
    </source>
</evidence>
<feature type="transmembrane region" description="Helical" evidence="1">
    <location>
        <begin position="134"/>
        <end position="154"/>
    </location>
</feature>
<keyword evidence="1" id="KW-1133">Transmembrane helix</keyword>
<dbReference type="PANTHER" id="PTHR46018">
    <property type="entry name" value="ZINC PHOSPHODIESTERASE ELAC PROTEIN 1"/>
    <property type="match status" value="1"/>
</dbReference>
<evidence type="ECO:0000256" key="1">
    <source>
        <dbReference type="SAM" id="Phobius"/>
    </source>
</evidence>
<dbReference type="Gene3D" id="3.60.15.10">
    <property type="entry name" value="Ribonuclease Z/Hydroxyacylglutathione hydrolase-like"/>
    <property type="match status" value="1"/>
</dbReference>
<dbReference type="Pfam" id="PF00753">
    <property type="entry name" value="Lactamase_B"/>
    <property type="match status" value="1"/>
</dbReference>
<dbReference type="InterPro" id="IPR046739">
    <property type="entry name" value="DUF6789"/>
</dbReference>
<accession>A0A830GA26</accession>
<dbReference type="Proteomes" id="UP000608850">
    <property type="component" value="Unassembled WGS sequence"/>
</dbReference>
<dbReference type="GO" id="GO:0042781">
    <property type="term" value="F:3'-tRNA processing endoribonuclease activity"/>
    <property type="evidence" value="ECO:0007669"/>
    <property type="project" value="TreeGrafter"/>
</dbReference>
<dbReference type="SUPFAM" id="SSF56281">
    <property type="entry name" value="Metallo-hydrolase/oxidoreductase"/>
    <property type="match status" value="1"/>
</dbReference>
<comment type="caution">
    <text evidence="3">The sequence shown here is derived from an EMBL/GenBank/DDBJ whole genome shotgun (WGS) entry which is preliminary data.</text>
</comment>
<evidence type="ECO:0000313" key="4">
    <source>
        <dbReference type="Proteomes" id="UP000608850"/>
    </source>
</evidence>
<proteinExistence type="predicted"/>
<protein>
    <recommendedName>
        <fullName evidence="2">Metallo-beta-lactamase domain-containing protein</fullName>
    </recommendedName>
</protein>
<feature type="domain" description="Metallo-beta-lactamase" evidence="2">
    <location>
        <begin position="1"/>
        <end position="47"/>
    </location>
</feature>
<reference evidence="3 4" key="1">
    <citation type="journal article" date="2019" name="Int. J. Syst. Evol. Microbiol.">
        <title>The Global Catalogue of Microorganisms (GCM) 10K type strain sequencing project: providing services to taxonomists for standard genome sequencing and annotation.</title>
        <authorList>
            <consortium name="The Broad Institute Genomics Platform"/>
            <consortium name="The Broad Institute Genome Sequencing Center for Infectious Disease"/>
            <person name="Wu L."/>
            <person name="Ma J."/>
        </authorList>
    </citation>
    <scope>NUCLEOTIDE SEQUENCE [LARGE SCALE GENOMIC DNA]</scope>
    <source>
        <strain evidence="3 4">JCM 16331</strain>
    </source>
</reference>
<keyword evidence="1" id="KW-0472">Membrane</keyword>
<dbReference type="Pfam" id="PF20587">
    <property type="entry name" value="DUF6789"/>
    <property type="match status" value="1"/>
</dbReference>
<dbReference type="EMBL" id="BMOQ01000004">
    <property type="protein sequence ID" value="GGN15793.1"/>
    <property type="molecule type" value="Genomic_DNA"/>
</dbReference>
<sequence length="226" mass="23278">MLVDCGSGVLERLARTETGPTGLDAVCLTHHHLDHVSDLLPLLKSRWLAAGDDGPAALPVVGPPGTTELIDDLLDVHAYLADRVRVEPRDVAGGIAGTAGLVSVLFAGDVLTGYRARPFESLGSFVGAQPDPAVGFLLFAAIGVFAWPLVYLSLRECLPGGVPGARGVVFAVPLWIGYAVVFGLGAGEGGSLVGFPLVTLVAHLVYGGLLGFVSVRLGDGNFDATV</sequence>
<name>A0A830GA26_9EURY</name>
<keyword evidence="1" id="KW-0812">Transmembrane</keyword>